<feature type="transmembrane region" description="Helical" evidence="10">
    <location>
        <begin position="304"/>
        <end position="328"/>
    </location>
</feature>
<dbReference type="GO" id="GO:0004930">
    <property type="term" value="F:G protein-coupled receptor activity"/>
    <property type="evidence" value="ECO:0007669"/>
    <property type="project" value="UniProtKB-KW"/>
</dbReference>
<dbReference type="PANTHER" id="PTHR45695:SF15">
    <property type="entry name" value="OPSIN RH2"/>
    <property type="match status" value="1"/>
</dbReference>
<evidence type="ECO:0000256" key="6">
    <source>
        <dbReference type="ARBA" id="ARBA00023170"/>
    </source>
</evidence>
<organism evidence="12 13">
    <name type="scientific">Mytilus edulis</name>
    <name type="common">Blue mussel</name>
    <dbReference type="NCBI Taxonomy" id="6550"/>
    <lineage>
        <taxon>Eukaryota</taxon>
        <taxon>Metazoa</taxon>
        <taxon>Spiralia</taxon>
        <taxon>Lophotrochozoa</taxon>
        <taxon>Mollusca</taxon>
        <taxon>Bivalvia</taxon>
        <taxon>Autobranchia</taxon>
        <taxon>Pteriomorphia</taxon>
        <taxon>Mytilida</taxon>
        <taxon>Mytiloidea</taxon>
        <taxon>Mytilidae</taxon>
        <taxon>Mytilinae</taxon>
        <taxon>Mytilus</taxon>
    </lineage>
</organism>
<dbReference type="PROSITE" id="PS50262">
    <property type="entry name" value="G_PROTEIN_RECEP_F1_2"/>
    <property type="match status" value="1"/>
</dbReference>
<evidence type="ECO:0000313" key="13">
    <source>
        <dbReference type="Proteomes" id="UP000683360"/>
    </source>
</evidence>
<dbReference type="PROSITE" id="PS00237">
    <property type="entry name" value="G_PROTEIN_RECEP_F1_1"/>
    <property type="match status" value="1"/>
</dbReference>
<dbReference type="GO" id="GO:0005886">
    <property type="term" value="C:plasma membrane"/>
    <property type="evidence" value="ECO:0007669"/>
    <property type="project" value="TreeGrafter"/>
</dbReference>
<evidence type="ECO:0000256" key="5">
    <source>
        <dbReference type="ARBA" id="ARBA00023136"/>
    </source>
</evidence>
<evidence type="ECO:0000256" key="10">
    <source>
        <dbReference type="SAM" id="Phobius"/>
    </source>
</evidence>
<feature type="transmembrane region" description="Helical" evidence="10">
    <location>
        <begin position="254"/>
        <end position="275"/>
    </location>
</feature>
<feature type="compositionally biased region" description="Basic and acidic residues" evidence="9">
    <location>
        <begin position="499"/>
        <end position="515"/>
    </location>
</feature>
<feature type="compositionally biased region" description="Low complexity" evidence="9">
    <location>
        <begin position="469"/>
        <end position="498"/>
    </location>
</feature>
<evidence type="ECO:0000259" key="11">
    <source>
        <dbReference type="PROSITE" id="PS50262"/>
    </source>
</evidence>
<evidence type="ECO:0000256" key="9">
    <source>
        <dbReference type="SAM" id="MobiDB-lite"/>
    </source>
</evidence>
<dbReference type="InterPro" id="IPR000276">
    <property type="entry name" value="GPCR_Rhodpsn"/>
</dbReference>
<dbReference type="SUPFAM" id="SSF81321">
    <property type="entry name" value="Family A G protein-coupled receptor-like"/>
    <property type="match status" value="1"/>
</dbReference>
<comment type="similarity">
    <text evidence="8">Belongs to the G-protein coupled receptor 1 family.</text>
</comment>
<evidence type="ECO:0000256" key="8">
    <source>
        <dbReference type="RuleBase" id="RU000688"/>
    </source>
</evidence>
<dbReference type="Proteomes" id="UP000683360">
    <property type="component" value="Unassembled WGS sequence"/>
</dbReference>
<accession>A0A8S3TLD7</accession>
<feature type="domain" description="G-protein coupled receptors family 1 profile" evidence="11">
    <location>
        <begin position="206"/>
        <end position="418"/>
    </location>
</feature>
<keyword evidence="2 8" id="KW-0812">Transmembrane</keyword>
<sequence>MCKVTAYLQGKIYGEFMCKVTAYLQGKIYGMFMCKVTDYLQGKIYGEFMCKVTAYLQGKIYGEFMCKVTAYLQGKIYGEFMCKVTAYLQGKIYGEFMCKVTAYLQGKIYGEFMCKVTAYLQGKIYGEFMCYKVTVYLQGKIYGEFMCKVTAYLQGKIYGEFMCKVTAYLQGKIYGEFMCKVTAYLQGKIYGEFMCKVTVYLQGKIYGEFMCKVTAYLQGVTVAASIFTISTLSVDRFLAIRHPMIFRRVSNTRAATRIIIVIWIVSIVIMAPLLIVKKVNTLHLFEEPIHFCHEIWPHITHRQAYDICLFLFVYVIPGIVIFIAYSLIGNKLWTEDKNLQRTESETSKGIGRHVMSGRKRVAKMLIALAVLFAVCWLPYYVVSLYLDFTTEGVKNFLLVLPFTILLGHSNSAFNPILYFYSSQSFRKYLYRALKCRSNRTKRSLAVRYTPAQNNKNQDANVKPRIRISSTGSFKSSGTGSFRFSRSSNTSLKSSNLSSRSRDSRSDKKRESDKDTLMIERKSYTLPLVIMHGNGGKKLLKAHKKEILDTSLSIPSTINEESSRLGSISPVNVVTTFKADIMPEIEEAPEDIQLYLSVSKTELSLKNIDCEEEIDDV</sequence>
<reference evidence="12" key="1">
    <citation type="submission" date="2021-03" db="EMBL/GenBank/DDBJ databases">
        <authorList>
            <person name="Bekaert M."/>
        </authorList>
    </citation>
    <scope>NUCLEOTIDE SEQUENCE</scope>
</reference>
<keyword evidence="13" id="KW-1185">Reference proteome</keyword>
<evidence type="ECO:0000256" key="7">
    <source>
        <dbReference type="ARBA" id="ARBA00023224"/>
    </source>
</evidence>
<feature type="region of interest" description="Disordered" evidence="9">
    <location>
        <begin position="469"/>
        <end position="515"/>
    </location>
</feature>
<dbReference type="EMBL" id="CAJPWZ010002163">
    <property type="protein sequence ID" value="CAG2232048.1"/>
    <property type="molecule type" value="Genomic_DNA"/>
</dbReference>
<dbReference type="OrthoDB" id="5953793at2759"/>
<evidence type="ECO:0000256" key="3">
    <source>
        <dbReference type="ARBA" id="ARBA00022989"/>
    </source>
</evidence>
<keyword evidence="6 8" id="KW-0675">Receptor</keyword>
<dbReference type="PRINTS" id="PR00237">
    <property type="entry name" value="GPCRRHODOPSN"/>
</dbReference>
<evidence type="ECO:0000256" key="4">
    <source>
        <dbReference type="ARBA" id="ARBA00023040"/>
    </source>
</evidence>
<feature type="transmembrane region" description="Helical" evidence="10">
    <location>
        <begin position="365"/>
        <end position="386"/>
    </location>
</feature>
<keyword evidence="7 8" id="KW-0807">Transducer</keyword>
<keyword evidence="3 10" id="KW-1133">Transmembrane helix</keyword>
<comment type="caution">
    <text evidence="12">The sequence shown here is derived from an EMBL/GenBank/DDBJ whole genome shotgun (WGS) entry which is preliminary data.</text>
</comment>
<dbReference type="InterPro" id="IPR017452">
    <property type="entry name" value="GPCR_Rhodpsn_7TM"/>
</dbReference>
<evidence type="ECO:0000256" key="2">
    <source>
        <dbReference type="ARBA" id="ARBA00022692"/>
    </source>
</evidence>
<dbReference type="PANTHER" id="PTHR45695">
    <property type="entry name" value="LEUCOKININ RECEPTOR-RELATED"/>
    <property type="match status" value="1"/>
</dbReference>
<keyword evidence="5 10" id="KW-0472">Membrane</keyword>
<name>A0A8S3TLD7_MYTED</name>
<dbReference type="AlphaFoldDB" id="A0A8S3TLD7"/>
<feature type="transmembrane region" description="Helical" evidence="10">
    <location>
        <begin position="398"/>
        <end position="420"/>
    </location>
</feature>
<proteinExistence type="inferred from homology"/>
<dbReference type="Gene3D" id="1.20.1070.10">
    <property type="entry name" value="Rhodopsin 7-helix transmembrane proteins"/>
    <property type="match status" value="1"/>
</dbReference>
<dbReference type="Pfam" id="PF00001">
    <property type="entry name" value="7tm_1"/>
    <property type="match status" value="1"/>
</dbReference>
<evidence type="ECO:0000256" key="1">
    <source>
        <dbReference type="ARBA" id="ARBA00004141"/>
    </source>
</evidence>
<feature type="transmembrane region" description="Helical" evidence="10">
    <location>
        <begin position="215"/>
        <end position="234"/>
    </location>
</feature>
<comment type="subcellular location">
    <subcellularLocation>
        <location evidence="1">Membrane</location>
        <topology evidence="1">Multi-pass membrane protein</topology>
    </subcellularLocation>
</comment>
<evidence type="ECO:0000313" key="12">
    <source>
        <dbReference type="EMBL" id="CAG2232048.1"/>
    </source>
</evidence>
<protein>
    <recommendedName>
        <fullName evidence="11">G-protein coupled receptors family 1 profile domain-containing protein</fullName>
    </recommendedName>
</protein>
<keyword evidence="4 8" id="KW-0297">G-protein coupled receptor</keyword>
<gene>
    <name evidence="12" type="ORF">MEDL_44816</name>
</gene>